<dbReference type="eggNOG" id="KOG0987">
    <property type="taxonomic scope" value="Eukaryota"/>
</dbReference>
<dbReference type="AlphaFoldDB" id="A0A0D3DSD0"/>
<dbReference type="InterPro" id="IPR027417">
    <property type="entry name" value="P-loop_NTPase"/>
</dbReference>
<dbReference type="GeneID" id="106309092"/>
<dbReference type="InterPro" id="IPR003871">
    <property type="entry name" value="RFA1B/D_OB_1st"/>
</dbReference>
<dbReference type="KEGG" id="boe:106309092"/>
<dbReference type="PANTHER" id="PTHR23274">
    <property type="entry name" value="DNA HELICASE-RELATED"/>
    <property type="match status" value="1"/>
</dbReference>
<dbReference type="RefSeq" id="XP_013601615.1">
    <property type="nucleotide sequence ID" value="XM_013746161.1"/>
</dbReference>
<dbReference type="GO" id="GO:0006260">
    <property type="term" value="P:DNA replication"/>
    <property type="evidence" value="ECO:0007669"/>
    <property type="project" value="TreeGrafter"/>
</dbReference>
<dbReference type="PANTHER" id="PTHR23274:SF48">
    <property type="entry name" value="ATP-DEPENDENT DNA HELICASE"/>
    <property type="match status" value="1"/>
</dbReference>
<dbReference type="Pfam" id="PF21530">
    <property type="entry name" value="Pif1_2B_dom"/>
    <property type="match status" value="1"/>
</dbReference>
<evidence type="ECO:0000313" key="3">
    <source>
        <dbReference type="EnsemblPlants" id="Bo8g081380.1"/>
    </source>
</evidence>
<proteinExistence type="predicted"/>
<sequence length="338" mass="37052">MALVRKLTASSSSAAHDGINPGKIKVQMIRVWKGDKNESGNSVDMVLLDSSGTNIHATIGEAYSKWIQDIGGATINESNRENIEIDVLEDLMIADCKDPIKTLVKKIYGESFPESYNPGFFQGKAILCSTNEDVNQINDYMLSQISGEETVCLSADSISPLNSHPSDYMRYPPELLNSIKAPGLPNHCLRLKVGVPVILLQDIMPNHGLCNGTRLQITRLGGFALGARILTGARIGEEVIIPRIPTHPTDENFPIKMQRKQFPLAVSFAMTINKNEGQPLSKIGIYQPRRVLPHGPMYVAVSKGKTRDGLKVLITNKDGKPNEETSDVVFKEVGVSED</sequence>
<feature type="domain" description="DNA helicase Pif1-like 2B" evidence="2">
    <location>
        <begin position="174"/>
        <end position="220"/>
    </location>
</feature>
<dbReference type="STRING" id="109376.A0A0D3DSD0"/>
<dbReference type="HOGENOM" id="CLU_001324_14_0_1"/>
<reference evidence="3 4" key="1">
    <citation type="journal article" date="2014" name="Genome Biol.">
        <title>Transcriptome and methylome profiling reveals relics of genome dominance in the mesopolyploid Brassica oleracea.</title>
        <authorList>
            <person name="Parkin I.A."/>
            <person name="Koh C."/>
            <person name="Tang H."/>
            <person name="Robinson S.J."/>
            <person name="Kagale S."/>
            <person name="Clarke W.E."/>
            <person name="Town C.D."/>
            <person name="Nixon J."/>
            <person name="Krishnakumar V."/>
            <person name="Bidwell S.L."/>
            <person name="Denoeud F."/>
            <person name="Belcram H."/>
            <person name="Links M.G."/>
            <person name="Just J."/>
            <person name="Clarke C."/>
            <person name="Bender T."/>
            <person name="Huebert T."/>
            <person name="Mason A.S."/>
            <person name="Pires J.C."/>
            <person name="Barker G."/>
            <person name="Moore J."/>
            <person name="Walley P.G."/>
            <person name="Manoli S."/>
            <person name="Batley J."/>
            <person name="Edwards D."/>
            <person name="Nelson M.N."/>
            <person name="Wang X."/>
            <person name="Paterson A.H."/>
            <person name="King G."/>
            <person name="Bancroft I."/>
            <person name="Chalhoub B."/>
            <person name="Sharpe A.G."/>
        </authorList>
    </citation>
    <scope>NUCLEOTIDE SEQUENCE</scope>
    <source>
        <strain evidence="3 4">cv. TO1000</strain>
    </source>
</reference>
<dbReference type="GO" id="GO:0005657">
    <property type="term" value="C:replication fork"/>
    <property type="evidence" value="ECO:0007669"/>
    <property type="project" value="TreeGrafter"/>
</dbReference>
<dbReference type="OrthoDB" id="1930718at2759"/>
<organism evidence="3 4">
    <name type="scientific">Brassica oleracea var. oleracea</name>
    <dbReference type="NCBI Taxonomy" id="109376"/>
    <lineage>
        <taxon>Eukaryota</taxon>
        <taxon>Viridiplantae</taxon>
        <taxon>Streptophyta</taxon>
        <taxon>Embryophyta</taxon>
        <taxon>Tracheophyta</taxon>
        <taxon>Spermatophyta</taxon>
        <taxon>Magnoliopsida</taxon>
        <taxon>eudicotyledons</taxon>
        <taxon>Gunneridae</taxon>
        <taxon>Pentapetalae</taxon>
        <taxon>rosids</taxon>
        <taxon>malvids</taxon>
        <taxon>Brassicales</taxon>
        <taxon>Brassicaceae</taxon>
        <taxon>Brassiceae</taxon>
        <taxon>Brassica</taxon>
    </lineage>
</organism>
<evidence type="ECO:0000313" key="4">
    <source>
        <dbReference type="Proteomes" id="UP000032141"/>
    </source>
</evidence>
<dbReference type="Proteomes" id="UP000032141">
    <property type="component" value="Chromosome C8"/>
</dbReference>
<protein>
    <submittedName>
        <fullName evidence="3">ATP-dependent DNA helicase</fullName>
    </submittedName>
</protein>
<dbReference type="InterPro" id="IPR049163">
    <property type="entry name" value="Pif1-like_2B_dom"/>
</dbReference>
<dbReference type="OMA" id="YSKWIQD"/>
<dbReference type="EnsemblPlants" id="Bo8g081380.1">
    <property type="protein sequence ID" value="Bo8g081380.1"/>
    <property type="gene ID" value="Bo8g081380"/>
</dbReference>
<dbReference type="Gramene" id="Bo8g081380.1">
    <property type="protein sequence ID" value="Bo8g081380.1"/>
    <property type="gene ID" value="Bo8g081380"/>
</dbReference>
<name>A0A0D3DSD0_BRAOL</name>
<dbReference type="Pfam" id="PF02721">
    <property type="entry name" value="DUF223"/>
    <property type="match status" value="1"/>
</dbReference>
<feature type="domain" description="Replication protein A 70 kDa DNA-binding subunit B/D first OB fold" evidence="1">
    <location>
        <begin position="23"/>
        <end position="69"/>
    </location>
</feature>
<accession>A0A0D3DSD0</accession>
<evidence type="ECO:0000259" key="1">
    <source>
        <dbReference type="Pfam" id="PF02721"/>
    </source>
</evidence>
<keyword evidence="4" id="KW-1185">Reference proteome</keyword>
<dbReference type="SUPFAM" id="SSF52540">
    <property type="entry name" value="P-loop containing nucleoside triphosphate hydrolases"/>
    <property type="match status" value="1"/>
</dbReference>
<reference evidence="3" key="2">
    <citation type="submission" date="2015-03" db="UniProtKB">
        <authorList>
            <consortium name="EnsemblPlants"/>
        </authorList>
    </citation>
    <scope>IDENTIFICATION</scope>
</reference>
<evidence type="ECO:0000259" key="2">
    <source>
        <dbReference type="Pfam" id="PF21530"/>
    </source>
</evidence>